<organism evidence="3 4">
    <name type="scientific">Ditylenchus destructor</name>
    <dbReference type="NCBI Taxonomy" id="166010"/>
    <lineage>
        <taxon>Eukaryota</taxon>
        <taxon>Metazoa</taxon>
        <taxon>Ecdysozoa</taxon>
        <taxon>Nematoda</taxon>
        <taxon>Chromadorea</taxon>
        <taxon>Rhabditida</taxon>
        <taxon>Tylenchina</taxon>
        <taxon>Tylenchomorpha</taxon>
        <taxon>Sphaerularioidea</taxon>
        <taxon>Anguinidae</taxon>
        <taxon>Anguininae</taxon>
        <taxon>Ditylenchus</taxon>
    </lineage>
</organism>
<protein>
    <recommendedName>
        <fullName evidence="5">BZIP domain-containing protein</fullName>
    </recommendedName>
</protein>
<proteinExistence type="predicted"/>
<reference evidence="3" key="1">
    <citation type="submission" date="2022-01" db="EMBL/GenBank/DDBJ databases">
        <title>Genome Sequence Resource for Two Populations of Ditylenchus destructor, the Migratory Endoparasitic Phytonematode.</title>
        <authorList>
            <person name="Zhang H."/>
            <person name="Lin R."/>
            <person name="Xie B."/>
        </authorList>
    </citation>
    <scope>NUCLEOTIDE SEQUENCE</scope>
    <source>
        <strain evidence="3">BazhouSP</strain>
    </source>
</reference>
<feature type="compositionally biased region" description="Basic and acidic residues" evidence="2">
    <location>
        <begin position="98"/>
        <end position="114"/>
    </location>
</feature>
<keyword evidence="4" id="KW-1185">Reference proteome</keyword>
<feature type="coiled-coil region" evidence="1">
    <location>
        <begin position="216"/>
        <end position="243"/>
    </location>
</feature>
<keyword evidence="1" id="KW-0175">Coiled coil</keyword>
<evidence type="ECO:0008006" key="5">
    <source>
        <dbReference type="Google" id="ProtNLM"/>
    </source>
</evidence>
<feature type="region of interest" description="Disordered" evidence="2">
    <location>
        <begin position="98"/>
        <end position="142"/>
    </location>
</feature>
<dbReference type="EMBL" id="JAKKPZ010000016">
    <property type="protein sequence ID" value="KAI1713163.1"/>
    <property type="molecule type" value="Genomic_DNA"/>
</dbReference>
<dbReference type="Proteomes" id="UP001201812">
    <property type="component" value="Unassembled WGS sequence"/>
</dbReference>
<gene>
    <name evidence="3" type="ORF">DdX_09235</name>
</gene>
<name>A0AAD4N293_9BILA</name>
<sequence>MDGSQFNPAGNDNSVPNCHPMNHVGNDAFYRVPSTFPPNLQCCNNQNGVKSQVYPNYSSRLWCPKQHCQSQSHEVPAINIAAKTPLRRKNDTFAEVPEVTRLKSNDNQSNDREVPTAQLNTAPTPSTSKRPRSKNAASVPPTRKYVKVPEDKKTEKYNARLEGNRIAVKKNREKAKARLQSTVKKMETLIRSSKNIKQLLPQIRRHLSDKLQIPPSDELYRTVDKIELECEIAERAEVEYESDVDLPAILSSAV</sequence>
<evidence type="ECO:0000256" key="2">
    <source>
        <dbReference type="SAM" id="MobiDB-lite"/>
    </source>
</evidence>
<accession>A0AAD4N293</accession>
<evidence type="ECO:0000256" key="1">
    <source>
        <dbReference type="SAM" id="Coils"/>
    </source>
</evidence>
<comment type="caution">
    <text evidence="3">The sequence shown here is derived from an EMBL/GenBank/DDBJ whole genome shotgun (WGS) entry which is preliminary data.</text>
</comment>
<evidence type="ECO:0000313" key="3">
    <source>
        <dbReference type="EMBL" id="KAI1713163.1"/>
    </source>
</evidence>
<evidence type="ECO:0000313" key="4">
    <source>
        <dbReference type="Proteomes" id="UP001201812"/>
    </source>
</evidence>
<dbReference type="Gene3D" id="1.20.5.170">
    <property type="match status" value="1"/>
</dbReference>
<feature type="compositionally biased region" description="Polar residues" evidence="2">
    <location>
        <begin position="117"/>
        <end position="128"/>
    </location>
</feature>
<dbReference type="AlphaFoldDB" id="A0AAD4N293"/>